<dbReference type="SMART" id="SM00175">
    <property type="entry name" value="RAB"/>
    <property type="match status" value="1"/>
</dbReference>
<dbReference type="PROSITE" id="PS51420">
    <property type="entry name" value="RHO"/>
    <property type="match status" value="1"/>
</dbReference>
<dbReference type="AlphaFoldDB" id="A0A9P8TLM1"/>
<dbReference type="InterPro" id="IPR027417">
    <property type="entry name" value="P-loop_NTPase"/>
</dbReference>
<comment type="caution">
    <text evidence="5">The sequence shown here is derived from an EMBL/GenBank/DDBJ whole genome shotgun (WGS) entry which is preliminary data.</text>
</comment>
<dbReference type="InterPro" id="IPR001806">
    <property type="entry name" value="Small_GTPase"/>
</dbReference>
<feature type="region of interest" description="Disordered" evidence="4">
    <location>
        <begin position="360"/>
        <end position="411"/>
    </location>
</feature>
<evidence type="ECO:0000313" key="5">
    <source>
        <dbReference type="EMBL" id="KAH3683269.1"/>
    </source>
</evidence>
<feature type="compositionally biased region" description="Basic and acidic residues" evidence="4">
    <location>
        <begin position="364"/>
        <end position="376"/>
    </location>
</feature>
<dbReference type="Gene3D" id="3.40.50.300">
    <property type="entry name" value="P-loop containing nucleotide triphosphate hydrolases"/>
    <property type="match status" value="1"/>
</dbReference>
<dbReference type="InterPro" id="IPR003578">
    <property type="entry name" value="Small_GTPase_Rho"/>
</dbReference>
<feature type="compositionally biased region" description="Acidic residues" evidence="4">
    <location>
        <begin position="377"/>
        <end position="386"/>
    </location>
</feature>
<proteinExistence type="predicted"/>
<dbReference type="PANTHER" id="PTHR24072">
    <property type="entry name" value="RHO FAMILY GTPASE"/>
    <property type="match status" value="1"/>
</dbReference>
<dbReference type="NCBIfam" id="TIGR00231">
    <property type="entry name" value="small_GTP"/>
    <property type="match status" value="1"/>
</dbReference>
<name>A0A9P8TLM1_WICPI</name>
<dbReference type="SMART" id="SM00174">
    <property type="entry name" value="RHO"/>
    <property type="match status" value="1"/>
</dbReference>
<keyword evidence="2" id="KW-0547">Nucleotide-binding</keyword>
<reference evidence="5" key="1">
    <citation type="journal article" date="2021" name="Open Biol.">
        <title>Shared evolutionary footprints suggest mitochondrial oxidative damage underlies multiple complex I losses in fungi.</title>
        <authorList>
            <person name="Schikora-Tamarit M.A."/>
            <person name="Marcet-Houben M."/>
            <person name="Nosek J."/>
            <person name="Gabaldon T."/>
        </authorList>
    </citation>
    <scope>NUCLEOTIDE SEQUENCE</scope>
    <source>
        <strain evidence="5">CBS2887</strain>
    </source>
</reference>
<evidence type="ECO:0000256" key="1">
    <source>
        <dbReference type="ARBA" id="ARBA00022481"/>
    </source>
</evidence>
<feature type="region of interest" description="Disordered" evidence="4">
    <location>
        <begin position="39"/>
        <end position="62"/>
    </location>
</feature>
<protein>
    <submittedName>
        <fullName evidence="5">Uncharacterized protein</fullName>
    </submittedName>
</protein>
<evidence type="ECO:0000256" key="3">
    <source>
        <dbReference type="ARBA" id="ARBA00023134"/>
    </source>
</evidence>
<dbReference type="PROSITE" id="PS51419">
    <property type="entry name" value="RAB"/>
    <property type="match status" value="1"/>
</dbReference>
<dbReference type="EMBL" id="JAEUBG010003196">
    <property type="protein sequence ID" value="KAH3683269.1"/>
    <property type="molecule type" value="Genomic_DNA"/>
</dbReference>
<dbReference type="Pfam" id="PF00071">
    <property type="entry name" value="Ras"/>
    <property type="match status" value="1"/>
</dbReference>
<dbReference type="GO" id="GO:0007264">
    <property type="term" value="P:small GTPase-mediated signal transduction"/>
    <property type="evidence" value="ECO:0007669"/>
    <property type="project" value="InterPro"/>
</dbReference>
<dbReference type="Proteomes" id="UP000774326">
    <property type="component" value="Unassembled WGS sequence"/>
</dbReference>
<evidence type="ECO:0000256" key="4">
    <source>
        <dbReference type="SAM" id="MobiDB-lite"/>
    </source>
</evidence>
<dbReference type="InterPro" id="IPR005225">
    <property type="entry name" value="Small_GTP-bd"/>
</dbReference>
<accession>A0A9P8TLM1</accession>
<dbReference type="SMART" id="SM00173">
    <property type="entry name" value="RAS"/>
    <property type="match status" value="1"/>
</dbReference>
<gene>
    <name evidence="5" type="ORF">WICPIJ_005738</name>
</gene>
<dbReference type="OrthoDB" id="25896at2759"/>
<organism evidence="5 6">
    <name type="scientific">Wickerhamomyces pijperi</name>
    <name type="common">Yeast</name>
    <name type="synonym">Pichia pijperi</name>
    <dbReference type="NCBI Taxonomy" id="599730"/>
    <lineage>
        <taxon>Eukaryota</taxon>
        <taxon>Fungi</taxon>
        <taxon>Dikarya</taxon>
        <taxon>Ascomycota</taxon>
        <taxon>Saccharomycotina</taxon>
        <taxon>Saccharomycetes</taxon>
        <taxon>Phaffomycetales</taxon>
        <taxon>Wickerhamomycetaceae</taxon>
        <taxon>Wickerhamomyces</taxon>
    </lineage>
</organism>
<dbReference type="PRINTS" id="PR00449">
    <property type="entry name" value="RASTRNSFRMNG"/>
</dbReference>
<feature type="compositionally biased region" description="Basic residues" evidence="4">
    <location>
        <begin position="398"/>
        <end position="411"/>
    </location>
</feature>
<dbReference type="SUPFAM" id="SSF52540">
    <property type="entry name" value="P-loop containing nucleoside triphosphate hydrolases"/>
    <property type="match status" value="1"/>
</dbReference>
<reference evidence="5" key="2">
    <citation type="submission" date="2021-01" db="EMBL/GenBank/DDBJ databases">
        <authorList>
            <person name="Schikora-Tamarit M.A."/>
        </authorList>
    </citation>
    <scope>NUCLEOTIDE SEQUENCE</scope>
    <source>
        <strain evidence="5">CBS2887</strain>
    </source>
</reference>
<keyword evidence="1" id="KW-0488">Methylation</keyword>
<keyword evidence="3" id="KW-0342">GTP-binding</keyword>
<keyword evidence="6" id="KW-1185">Reference proteome</keyword>
<evidence type="ECO:0000256" key="2">
    <source>
        <dbReference type="ARBA" id="ARBA00022741"/>
    </source>
</evidence>
<dbReference type="GO" id="GO:0005525">
    <property type="term" value="F:GTP binding"/>
    <property type="evidence" value="ECO:0007669"/>
    <property type="project" value="UniProtKB-KW"/>
</dbReference>
<dbReference type="GO" id="GO:0003924">
    <property type="term" value="F:GTPase activity"/>
    <property type="evidence" value="ECO:0007669"/>
    <property type="project" value="InterPro"/>
</dbReference>
<sequence>MMSREKFTLQDSNLPVRPHTSVQMTSKLISRSSILTPLNPNISRSRSRSVDTKNHYNAGKFADGPDPYHDYGLGFRQSHKYLAPPPTADPVLKIAVPVTPARAKELRRPLTSRLAGTENKHDGKRVETTPIVLVGDSGCGKTSLIMTYLNKRSTIAKKSALFETYDKVINFNNVDTSIKLQIWDFPGDEYFDRFRPLGYANAQGVLICFSIDNPDSFSNIKERWMPEITSHCPKAFKIMVGIGPDRRTSPGKRSNLPSYDQCYKFAKSYGYKYMESSFADQRSCASSFEQIALWAIDDLTKRNKAHKIFSKSPNRTPYKGSISGFSNKGDILYLSPTKTNTTQMPSALLKKDLFVQEESTEPLLESKKKEGGHEAQDLSDNEDETESISSGHELRRQSSFRKHKDSKCHLM</sequence>
<evidence type="ECO:0000313" key="6">
    <source>
        <dbReference type="Proteomes" id="UP000774326"/>
    </source>
</evidence>